<protein>
    <submittedName>
        <fullName evidence="1">Uncharacterized protein</fullName>
    </submittedName>
</protein>
<dbReference type="OrthoDB" id="1751320at2759"/>
<reference evidence="1 2" key="1">
    <citation type="submission" date="2020-09" db="EMBL/GenBank/DDBJ databases">
        <title>De no assembly of potato wild relative species, Solanum commersonii.</title>
        <authorList>
            <person name="Cho K."/>
        </authorList>
    </citation>
    <scope>NUCLEOTIDE SEQUENCE [LARGE SCALE GENOMIC DNA]</scope>
    <source>
        <strain evidence="1">LZ3.2</strain>
        <tissue evidence="1">Leaf</tissue>
    </source>
</reference>
<sequence length="63" mass="7625">MDRYRDGKIPIEKFKLSKSFVNSEVGRLIDNLLRNLSLNEVNLDKNMLQTLRYRPNPFYHHYL</sequence>
<gene>
    <name evidence="1" type="ORF">H5410_049021</name>
</gene>
<dbReference type="Proteomes" id="UP000824120">
    <property type="component" value="Chromosome 9"/>
</dbReference>
<name>A0A9J5XJW2_SOLCO</name>
<dbReference type="EMBL" id="JACXVP010000009">
    <property type="protein sequence ID" value="KAG5588587.1"/>
    <property type="molecule type" value="Genomic_DNA"/>
</dbReference>
<evidence type="ECO:0000313" key="1">
    <source>
        <dbReference type="EMBL" id="KAG5588587.1"/>
    </source>
</evidence>
<evidence type="ECO:0000313" key="2">
    <source>
        <dbReference type="Proteomes" id="UP000824120"/>
    </source>
</evidence>
<accession>A0A9J5XJW2</accession>
<dbReference type="AlphaFoldDB" id="A0A9J5XJW2"/>
<proteinExistence type="predicted"/>
<organism evidence="1 2">
    <name type="scientific">Solanum commersonii</name>
    <name type="common">Commerson's wild potato</name>
    <name type="synonym">Commerson's nightshade</name>
    <dbReference type="NCBI Taxonomy" id="4109"/>
    <lineage>
        <taxon>Eukaryota</taxon>
        <taxon>Viridiplantae</taxon>
        <taxon>Streptophyta</taxon>
        <taxon>Embryophyta</taxon>
        <taxon>Tracheophyta</taxon>
        <taxon>Spermatophyta</taxon>
        <taxon>Magnoliopsida</taxon>
        <taxon>eudicotyledons</taxon>
        <taxon>Gunneridae</taxon>
        <taxon>Pentapetalae</taxon>
        <taxon>asterids</taxon>
        <taxon>lamiids</taxon>
        <taxon>Solanales</taxon>
        <taxon>Solanaceae</taxon>
        <taxon>Solanoideae</taxon>
        <taxon>Solaneae</taxon>
        <taxon>Solanum</taxon>
    </lineage>
</organism>
<keyword evidence="2" id="KW-1185">Reference proteome</keyword>
<comment type="caution">
    <text evidence="1">The sequence shown here is derived from an EMBL/GenBank/DDBJ whole genome shotgun (WGS) entry which is preliminary data.</text>
</comment>